<feature type="transmembrane region" description="Helical" evidence="8">
    <location>
        <begin position="371"/>
        <end position="396"/>
    </location>
</feature>
<evidence type="ECO:0000256" key="3">
    <source>
        <dbReference type="ARBA" id="ARBA00022448"/>
    </source>
</evidence>
<feature type="compositionally biased region" description="Basic and acidic residues" evidence="7">
    <location>
        <begin position="16"/>
        <end position="41"/>
    </location>
</feature>
<evidence type="ECO:0000256" key="2">
    <source>
        <dbReference type="ARBA" id="ARBA00010992"/>
    </source>
</evidence>
<dbReference type="InterPro" id="IPR005829">
    <property type="entry name" value="Sugar_transporter_CS"/>
</dbReference>
<evidence type="ECO:0000256" key="8">
    <source>
        <dbReference type="SAM" id="Phobius"/>
    </source>
</evidence>
<sequence>MMRPTDSPTLSGSPSVEERRKSEHLDSDDERPSSSKQKTDSQLETDSSVPHSVASPPPPYIGRKTNSDSGDRDLSGWSLPSDVTAVGAATEAEGNGKEKRTVNESFNKRSCPSSPVDGESRDVHLTQRLIVSVCVAGIVFTLAGFESTAPRPTVQNVEPESGVSCSAIDSRSGCVIQNLFRVLFPVGLAVGCIFGGLLGDIWGRRSLFFVTDIFVVSGSILVASGHNYGLLLSGRVLVGVGIGAGCVAYGAYVAEISPAECRGALLALSQIFFILGCLSSYAVFLNMQEYAWRYVAGIVAAIAGGQFLLLLFFVPESPRWMIQKQRPAKALGALKALGEQESDAGAIIIQQEQRTPPQVTRQAHRYCHETGSLLVVAHGYQFLTALGCAFFAAVVGSSFVGQPHNISIAQTVVCDVRLVCIATGAAKGLGVFIALLLVDRWGRRPLLLAGTATAGVAFSLTMIGFLWHNRLANYTVRSTGTEVLTPCSGPGAGTGFMPPVALIVVGLLLAVLGQNLGWSTLLLGVVAEMLPTCVRGLALGCTLFVYFLLDACASLLMGDVLFRAAPSCTLTGYTLLSVAAFVFTFLMIPEGRDCFLDNLAPDGCAPSWLNELRLCSRRGWTTRDAFRTGRGRRGRALGNMMTSSRETGIEMQNQSEDSSPTISQEASGMQATALSDAVSLQRDIEEAIRGFSS</sequence>
<dbReference type="InterPro" id="IPR020846">
    <property type="entry name" value="MFS_dom"/>
</dbReference>
<dbReference type="Pfam" id="PF00083">
    <property type="entry name" value="Sugar_tr"/>
    <property type="match status" value="1"/>
</dbReference>
<dbReference type="SUPFAM" id="SSF103473">
    <property type="entry name" value="MFS general substrate transporter"/>
    <property type="match status" value="1"/>
</dbReference>
<dbReference type="GO" id="GO:0016020">
    <property type="term" value="C:membrane"/>
    <property type="evidence" value="ECO:0007669"/>
    <property type="project" value="UniProtKB-SubCell"/>
</dbReference>
<feature type="transmembrane region" description="Helical" evidence="8">
    <location>
        <begin position="206"/>
        <end position="226"/>
    </location>
</feature>
<dbReference type="InterPro" id="IPR050814">
    <property type="entry name" value="Myo-inositol_Transporter"/>
</dbReference>
<keyword evidence="4 8" id="KW-0812">Transmembrane</keyword>
<dbReference type="PROSITE" id="PS00217">
    <property type="entry name" value="SUGAR_TRANSPORT_2"/>
    <property type="match status" value="1"/>
</dbReference>
<feature type="transmembrane region" description="Helical" evidence="8">
    <location>
        <begin position="416"/>
        <end position="438"/>
    </location>
</feature>
<evidence type="ECO:0000256" key="1">
    <source>
        <dbReference type="ARBA" id="ARBA00004141"/>
    </source>
</evidence>
<name>A0A0F7U9I9_NEOCL</name>
<keyword evidence="6 8" id="KW-0472">Membrane</keyword>
<feature type="domain" description="Major facilitator superfamily (MFS) profile" evidence="9">
    <location>
        <begin position="132"/>
        <end position="592"/>
    </location>
</feature>
<evidence type="ECO:0000313" key="10">
    <source>
        <dbReference type="EMBL" id="CEL66503.1"/>
    </source>
</evidence>
<keyword evidence="10" id="KW-0762">Sugar transport</keyword>
<feature type="transmembrane region" description="Helical" evidence="8">
    <location>
        <begin position="537"/>
        <end position="558"/>
    </location>
</feature>
<evidence type="ECO:0000256" key="7">
    <source>
        <dbReference type="SAM" id="MobiDB-lite"/>
    </source>
</evidence>
<feature type="transmembrane region" description="Helical" evidence="8">
    <location>
        <begin position="291"/>
        <end position="314"/>
    </location>
</feature>
<dbReference type="PROSITE" id="PS50850">
    <property type="entry name" value="MFS"/>
    <property type="match status" value="1"/>
</dbReference>
<feature type="compositionally biased region" description="Polar residues" evidence="7">
    <location>
        <begin position="103"/>
        <end position="113"/>
    </location>
</feature>
<gene>
    <name evidence="10" type="ORF">BN1204_023140</name>
</gene>
<feature type="region of interest" description="Disordered" evidence="7">
    <location>
        <begin position="644"/>
        <end position="668"/>
    </location>
</feature>
<feature type="transmembrane region" description="Helical" evidence="8">
    <location>
        <begin position="232"/>
        <end position="252"/>
    </location>
</feature>
<dbReference type="PROSITE" id="PS00216">
    <property type="entry name" value="SUGAR_TRANSPORT_1"/>
    <property type="match status" value="1"/>
</dbReference>
<evidence type="ECO:0000256" key="6">
    <source>
        <dbReference type="ARBA" id="ARBA00023136"/>
    </source>
</evidence>
<feature type="transmembrane region" description="Helical" evidence="8">
    <location>
        <begin position="570"/>
        <end position="588"/>
    </location>
</feature>
<dbReference type="PANTHER" id="PTHR48020">
    <property type="entry name" value="PROTON MYO-INOSITOL COTRANSPORTER"/>
    <property type="match status" value="1"/>
</dbReference>
<feature type="transmembrane region" description="Helical" evidence="8">
    <location>
        <begin position="179"/>
        <end position="199"/>
    </location>
</feature>
<keyword evidence="5 8" id="KW-1133">Transmembrane helix</keyword>
<dbReference type="GO" id="GO:0022857">
    <property type="term" value="F:transmembrane transporter activity"/>
    <property type="evidence" value="ECO:0007669"/>
    <property type="project" value="InterPro"/>
</dbReference>
<dbReference type="InterPro" id="IPR005828">
    <property type="entry name" value="MFS_sugar_transport-like"/>
</dbReference>
<accession>A0A0F7U9I9</accession>
<proteinExistence type="inferred from homology"/>
<feature type="region of interest" description="Disordered" evidence="7">
    <location>
        <begin position="1"/>
        <end position="118"/>
    </location>
</feature>
<feature type="transmembrane region" description="Helical" evidence="8">
    <location>
        <begin position="445"/>
        <end position="467"/>
    </location>
</feature>
<feature type="compositionally biased region" description="Basic and acidic residues" evidence="7">
    <location>
        <begin position="65"/>
        <end position="74"/>
    </location>
</feature>
<comment type="subcellular location">
    <subcellularLocation>
        <location evidence="1">Membrane</location>
        <topology evidence="1">Multi-pass membrane protein</topology>
    </subcellularLocation>
</comment>
<evidence type="ECO:0000256" key="5">
    <source>
        <dbReference type="ARBA" id="ARBA00022989"/>
    </source>
</evidence>
<feature type="compositionally biased region" description="Polar residues" evidence="7">
    <location>
        <begin position="1"/>
        <end position="14"/>
    </location>
</feature>
<feature type="transmembrane region" description="Helical" evidence="8">
    <location>
        <begin position="264"/>
        <end position="285"/>
    </location>
</feature>
<evidence type="ECO:0000256" key="4">
    <source>
        <dbReference type="ARBA" id="ARBA00022692"/>
    </source>
</evidence>
<comment type="similarity">
    <text evidence="2">Belongs to the major facilitator superfamily. Sugar transporter (TC 2.A.1.1) family.</text>
</comment>
<dbReference type="PANTHER" id="PTHR48020:SF12">
    <property type="entry name" value="PROTON MYO-INOSITOL COTRANSPORTER"/>
    <property type="match status" value="1"/>
</dbReference>
<reference evidence="10" key="1">
    <citation type="journal article" date="2015" name="PLoS ONE">
        <title>Comprehensive Evaluation of Toxoplasma gondii VEG and Neospora caninum LIV Genomes with Tachyzoite Stage Transcriptome and Proteome Defines Novel Transcript Features.</title>
        <authorList>
            <person name="Ramaprasad A."/>
            <person name="Mourier T."/>
            <person name="Naeem R."/>
            <person name="Malas T.B."/>
            <person name="Moussa E."/>
            <person name="Panigrahi A."/>
            <person name="Vermont S.J."/>
            <person name="Otto T.D."/>
            <person name="Wastling J."/>
            <person name="Pain A."/>
        </authorList>
    </citation>
    <scope>NUCLEOTIDE SEQUENCE</scope>
    <source>
        <strain evidence="10">Liverpool</strain>
    </source>
</reference>
<organism evidence="10">
    <name type="scientific">Neospora caninum (strain Liverpool)</name>
    <dbReference type="NCBI Taxonomy" id="572307"/>
    <lineage>
        <taxon>Eukaryota</taxon>
        <taxon>Sar</taxon>
        <taxon>Alveolata</taxon>
        <taxon>Apicomplexa</taxon>
        <taxon>Conoidasida</taxon>
        <taxon>Coccidia</taxon>
        <taxon>Eucoccidiorida</taxon>
        <taxon>Eimeriorina</taxon>
        <taxon>Sarcocystidae</taxon>
        <taxon>Neospora</taxon>
    </lineage>
</organism>
<dbReference type="EMBL" id="LN714481">
    <property type="protein sequence ID" value="CEL66503.1"/>
    <property type="molecule type" value="Genomic_DNA"/>
</dbReference>
<keyword evidence="3" id="KW-0813">Transport</keyword>
<dbReference type="InterPro" id="IPR036259">
    <property type="entry name" value="MFS_trans_sf"/>
</dbReference>
<feature type="transmembrane region" description="Helical" evidence="8">
    <location>
        <begin position="500"/>
        <end position="525"/>
    </location>
</feature>
<evidence type="ECO:0000259" key="9">
    <source>
        <dbReference type="PROSITE" id="PS50850"/>
    </source>
</evidence>
<dbReference type="Gene3D" id="1.20.1250.20">
    <property type="entry name" value="MFS general substrate transporter like domains"/>
    <property type="match status" value="1"/>
</dbReference>
<protein>
    <submittedName>
        <fullName evidence="10">Sugar transporter, putative</fullName>
    </submittedName>
</protein>
<dbReference type="AlphaFoldDB" id="A0A0F7U9I9"/>